<name>A0ABY1NYP7_9RHOB</name>
<dbReference type="Pfam" id="PF10658">
    <property type="entry name" value="DUF2484"/>
    <property type="match status" value="1"/>
</dbReference>
<keyword evidence="1" id="KW-0812">Transmembrane</keyword>
<protein>
    <recommendedName>
        <fullName evidence="4">DUF2484 family protein</fullName>
    </recommendedName>
</protein>
<dbReference type="RefSeq" id="WP_283426099.1">
    <property type="nucleotide sequence ID" value="NZ_FXTY01000004.1"/>
</dbReference>
<accession>A0ABY1NYP7</accession>
<evidence type="ECO:0000256" key="1">
    <source>
        <dbReference type="SAM" id="Phobius"/>
    </source>
</evidence>
<gene>
    <name evidence="2" type="ORF">SAMN06265373_104131</name>
</gene>
<sequence>MTISITAAFVWLIVANLRAMFPSKDHHWKFAYGMIAIGIPILIGVAIQNSIWLALVLLCMGAWIMRWPVVYLWRWIKRVTGMETPSDP</sequence>
<evidence type="ECO:0008006" key="4">
    <source>
        <dbReference type="Google" id="ProtNLM"/>
    </source>
</evidence>
<dbReference type="EMBL" id="FXTY01000004">
    <property type="protein sequence ID" value="SMP22209.1"/>
    <property type="molecule type" value="Genomic_DNA"/>
</dbReference>
<keyword evidence="3" id="KW-1185">Reference proteome</keyword>
<dbReference type="Proteomes" id="UP001157961">
    <property type="component" value="Unassembled WGS sequence"/>
</dbReference>
<proteinExistence type="predicted"/>
<organism evidence="2 3">
    <name type="scientific">Shimia sagamensis</name>
    <dbReference type="NCBI Taxonomy" id="1566352"/>
    <lineage>
        <taxon>Bacteria</taxon>
        <taxon>Pseudomonadati</taxon>
        <taxon>Pseudomonadota</taxon>
        <taxon>Alphaproteobacteria</taxon>
        <taxon>Rhodobacterales</taxon>
        <taxon>Roseobacteraceae</taxon>
    </lineage>
</organism>
<evidence type="ECO:0000313" key="2">
    <source>
        <dbReference type="EMBL" id="SMP22209.1"/>
    </source>
</evidence>
<dbReference type="InterPro" id="IPR018919">
    <property type="entry name" value="DUF2484"/>
</dbReference>
<feature type="transmembrane region" description="Helical" evidence="1">
    <location>
        <begin position="54"/>
        <end position="76"/>
    </location>
</feature>
<comment type="caution">
    <text evidence="2">The sequence shown here is derived from an EMBL/GenBank/DDBJ whole genome shotgun (WGS) entry which is preliminary data.</text>
</comment>
<keyword evidence="1" id="KW-1133">Transmembrane helix</keyword>
<keyword evidence="1" id="KW-0472">Membrane</keyword>
<reference evidence="2 3" key="1">
    <citation type="submission" date="2017-05" db="EMBL/GenBank/DDBJ databases">
        <authorList>
            <person name="Varghese N."/>
            <person name="Submissions S."/>
        </authorList>
    </citation>
    <scope>NUCLEOTIDE SEQUENCE [LARGE SCALE GENOMIC DNA]</scope>
    <source>
        <strain evidence="2 3">DSM 29734</strain>
    </source>
</reference>
<evidence type="ECO:0000313" key="3">
    <source>
        <dbReference type="Proteomes" id="UP001157961"/>
    </source>
</evidence>
<feature type="transmembrane region" description="Helical" evidence="1">
    <location>
        <begin position="29"/>
        <end position="47"/>
    </location>
</feature>